<dbReference type="InterPro" id="IPR046522">
    <property type="entry name" value="DUF6699"/>
</dbReference>
<name>A0A409YSC4_9AGAR</name>
<evidence type="ECO:0000259" key="2">
    <source>
        <dbReference type="Pfam" id="PF20415"/>
    </source>
</evidence>
<feature type="domain" description="DUF6699" evidence="2">
    <location>
        <begin position="97"/>
        <end position="221"/>
    </location>
</feature>
<dbReference type="STRING" id="181874.A0A409YSC4"/>
<dbReference type="AlphaFoldDB" id="A0A409YSC4"/>
<dbReference type="EMBL" id="NHTK01000742">
    <property type="protein sequence ID" value="PPR05900.1"/>
    <property type="molecule type" value="Genomic_DNA"/>
</dbReference>
<sequence length="246" mass="27133">MSVPWHNYYSPPPAGWGYGPPQAAPGVPPNAPFIPGPGYGPYAHPGGWFPPSAHSPTFGHLPHPPQPGPAQAASTQPVSSRYPNINPALAADTTLMRFDVGIKPSQTILAGSFFQQRHSPVFKSKTTHMRILSAQFPWQIDIMISPEDEMTCEHVWNALYNALQQPLADSEWGFIVQDSKRLELVKNAIKKRTDGNAKADKTPKRIDYLGDATLFRGLEKDDEFAKTRLLPGAPPCKETWMVKLIS</sequence>
<proteinExistence type="predicted"/>
<evidence type="ECO:0000313" key="4">
    <source>
        <dbReference type="Proteomes" id="UP000284842"/>
    </source>
</evidence>
<comment type="caution">
    <text evidence="3">The sequence shown here is derived from an EMBL/GenBank/DDBJ whole genome shotgun (WGS) entry which is preliminary data.</text>
</comment>
<dbReference type="Pfam" id="PF20415">
    <property type="entry name" value="DUF6699"/>
    <property type="match status" value="1"/>
</dbReference>
<organism evidence="3 4">
    <name type="scientific">Panaeolus cyanescens</name>
    <dbReference type="NCBI Taxonomy" id="181874"/>
    <lineage>
        <taxon>Eukaryota</taxon>
        <taxon>Fungi</taxon>
        <taxon>Dikarya</taxon>
        <taxon>Basidiomycota</taxon>
        <taxon>Agaricomycotina</taxon>
        <taxon>Agaricomycetes</taxon>
        <taxon>Agaricomycetidae</taxon>
        <taxon>Agaricales</taxon>
        <taxon>Agaricineae</taxon>
        <taxon>Galeropsidaceae</taxon>
        <taxon>Panaeolus</taxon>
    </lineage>
</organism>
<gene>
    <name evidence="3" type="ORF">CVT24_006641</name>
</gene>
<keyword evidence="4" id="KW-1185">Reference proteome</keyword>
<dbReference type="InParanoid" id="A0A409YSC4"/>
<dbReference type="Proteomes" id="UP000284842">
    <property type="component" value="Unassembled WGS sequence"/>
</dbReference>
<evidence type="ECO:0000313" key="3">
    <source>
        <dbReference type="EMBL" id="PPR05900.1"/>
    </source>
</evidence>
<accession>A0A409YSC4</accession>
<protein>
    <recommendedName>
        <fullName evidence="2">DUF6699 domain-containing protein</fullName>
    </recommendedName>
</protein>
<evidence type="ECO:0000256" key="1">
    <source>
        <dbReference type="SAM" id="MobiDB-lite"/>
    </source>
</evidence>
<dbReference type="OrthoDB" id="21474at2759"/>
<reference evidence="3 4" key="1">
    <citation type="journal article" date="2018" name="Evol. Lett.">
        <title>Horizontal gene cluster transfer increased hallucinogenic mushroom diversity.</title>
        <authorList>
            <person name="Reynolds H.T."/>
            <person name="Vijayakumar V."/>
            <person name="Gluck-Thaler E."/>
            <person name="Korotkin H.B."/>
            <person name="Matheny P.B."/>
            <person name="Slot J.C."/>
        </authorList>
    </citation>
    <scope>NUCLEOTIDE SEQUENCE [LARGE SCALE GENOMIC DNA]</scope>
    <source>
        <strain evidence="3 4">2629</strain>
    </source>
</reference>
<feature type="region of interest" description="Disordered" evidence="1">
    <location>
        <begin position="53"/>
        <end position="78"/>
    </location>
</feature>